<organism evidence="2 3">
    <name type="scientific">Actinomadura physcomitrii</name>
    <dbReference type="NCBI Taxonomy" id="2650748"/>
    <lineage>
        <taxon>Bacteria</taxon>
        <taxon>Bacillati</taxon>
        <taxon>Actinomycetota</taxon>
        <taxon>Actinomycetes</taxon>
        <taxon>Streptosporangiales</taxon>
        <taxon>Thermomonosporaceae</taxon>
        <taxon>Actinomadura</taxon>
    </lineage>
</organism>
<keyword evidence="3" id="KW-1185">Reference proteome</keyword>
<evidence type="ECO:0000313" key="2">
    <source>
        <dbReference type="EMBL" id="MWA04123.1"/>
    </source>
</evidence>
<dbReference type="PANTHER" id="PTHR35585:SF1">
    <property type="entry name" value="HHE DOMAIN PROTEIN (AFU_ORTHOLOGUE AFUA_4G00730)"/>
    <property type="match status" value="1"/>
</dbReference>
<comment type="caution">
    <text evidence="2">The sequence shown here is derived from an EMBL/GenBank/DDBJ whole genome shotgun (WGS) entry which is preliminary data.</text>
</comment>
<gene>
    <name evidence="2" type="ORF">F8568_027825</name>
</gene>
<dbReference type="Pfam" id="PF01814">
    <property type="entry name" value="Hemerythrin"/>
    <property type="match status" value="1"/>
</dbReference>
<dbReference type="AlphaFoldDB" id="A0A6I4MEF9"/>
<dbReference type="PANTHER" id="PTHR35585">
    <property type="entry name" value="HHE DOMAIN PROTEIN (AFU_ORTHOLOGUE AFUA_4G00730)"/>
    <property type="match status" value="1"/>
</dbReference>
<protein>
    <submittedName>
        <fullName evidence="2">Hemerythrin domain-containing protein</fullName>
    </submittedName>
</protein>
<name>A0A6I4MEF9_9ACTN</name>
<proteinExistence type="predicted"/>
<accession>A0A6I4MEF9</accession>
<dbReference type="Proteomes" id="UP000462055">
    <property type="component" value="Unassembled WGS sequence"/>
</dbReference>
<evidence type="ECO:0000259" key="1">
    <source>
        <dbReference type="Pfam" id="PF01814"/>
    </source>
</evidence>
<dbReference type="RefSeq" id="WP_151596645.1">
    <property type="nucleotide sequence ID" value="NZ_WBMS02000024.1"/>
</dbReference>
<feature type="domain" description="Hemerythrin-like" evidence="1">
    <location>
        <begin position="7"/>
        <end position="130"/>
    </location>
</feature>
<dbReference type="EMBL" id="WBMS02000024">
    <property type="protein sequence ID" value="MWA04123.1"/>
    <property type="molecule type" value="Genomic_DNA"/>
</dbReference>
<dbReference type="Gene3D" id="1.20.120.520">
    <property type="entry name" value="nmb1532 protein domain like"/>
    <property type="match status" value="1"/>
</dbReference>
<dbReference type="CDD" id="cd12108">
    <property type="entry name" value="Hr-like"/>
    <property type="match status" value="1"/>
</dbReference>
<evidence type="ECO:0000313" key="3">
    <source>
        <dbReference type="Proteomes" id="UP000462055"/>
    </source>
</evidence>
<sequence>MADVFGVLARDHTEVKRMLDDLEAGPTAATGASEDALARRRTLLQKLITAESMHEAVEEQYFWPAVREHVPDGDALAAHAIAQEQSAKLELDDLIAAHPLQDRFEGLLSDFVAGAREHIAFEEERVWPLLRGVITAEQANALGGRLRAAKRFAPTRPHSNTPPKAGLLKAAGPVVGAADRMLDRMTGRDRG</sequence>
<dbReference type="InterPro" id="IPR012312">
    <property type="entry name" value="Hemerythrin-like"/>
</dbReference>
<reference evidence="2" key="1">
    <citation type="submission" date="2019-12" db="EMBL/GenBank/DDBJ databases">
        <title>Actinomadura physcomitrii sp. nov., a novel actinomycete isolated from moss [Physcomitrium sphaericum (Ludw) Fuernr].</title>
        <authorList>
            <person name="Zhuang X."/>
        </authorList>
    </citation>
    <scope>NUCLEOTIDE SEQUENCE [LARGE SCALE GENOMIC DNA]</scope>
    <source>
        <strain evidence="2">LD22</strain>
    </source>
</reference>